<reference evidence="2 3" key="1">
    <citation type="journal article" date="2020" name="Nature">
        <title>Six reference-quality genomes reveal evolution of bat adaptations.</title>
        <authorList>
            <person name="Jebb D."/>
            <person name="Huang Z."/>
            <person name="Pippel M."/>
            <person name="Hughes G.M."/>
            <person name="Lavrichenko K."/>
            <person name="Devanna P."/>
            <person name="Winkler S."/>
            <person name="Jermiin L.S."/>
            <person name="Skirmuntt E.C."/>
            <person name="Katzourakis A."/>
            <person name="Burkitt-Gray L."/>
            <person name="Ray D.A."/>
            <person name="Sullivan K.A.M."/>
            <person name="Roscito J.G."/>
            <person name="Kirilenko B.M."/>
            <person name="Davalos L.M."/>
            <person name="Corthals A.P."/>
            <person name="Power M.L."/>
            <person name="Jones G."/>
            <person name="Ransome R.D."/>
            <person name="Dechmann D.K.N."/>
            <person name="Locatelli A.G."/>
            <person name="Puechmaille S.J."/>
            <person name="Fedrigo O."/>
            <person name="Jarvis E.D."/>
            <person name="Hiller M."/>
            <person name="Vernes S.C."/>
            <person name="Myers E.W."/>
            <person name="Teeling E.C."/>
        </authorList>
    </citation>
    <scope>NUCLEOTIDE SEQUENCE [LARGE SCALE GENOMIC DNA]</scope>
    <source>
        <strain evidence="2">MRouAeg1</strain>
        <tissue evidence="2">Muscle</tissue>
    </source>
</reference>
<proteinExistence type="predicted"/>
<keyword evidence="3" id="KW-1185">Reference proteome</keyword>
<evidence type="ECO:0000313" key="3">
    <source>
        <dbReference type="Proteomes" id="UP000593571"/>
    </source>
</evidence>
<dbReference type="Proteomes" id="UP000593571">
    <property type="component" value="Unassembled WGS sequence"/>
</dbReference>
<dbReference type="EMBL" id="JACASE010000017">
    <property type="protein sequence ID" value="KAF6397141.1"/>
    <property type="molecule type" value="Genomic_DNA"/>
</dbReference>
<protein>
    <submittedName>
        <fullName evidence="2">Uncharacterized protein</fullName>
    </submittedName>
</protein>
<organism evidence="2 3">
    <name type="scientific">Rousettus aegyptiacus</name>
    <name type="common">Egyptian fruit bat</name>
    <name type="synonym">Pteropus aegyptiacus</name>
    <dbReference type="NCBI Taxonomy" id="9407"/>
    <lineage>
        <taxon>Eukaryota</taxon>
        <taxon>Metazoa</taxon>
        <taxon>Chordata</taxon>
        <taxon>Craniata</taxon>
        <taxon>Vertebrata</taxon>
        <taxon>Euteleostomi</taxon>
        <taxon>Mammalia</taxon>
        <taxon>Eutheria</taxon>
        <taxon>Laurasiatheria</taxon>
        <taxon>Chiroptera</taxon>
        <taxon>Yinpterochiroptera</taxon>
        <taxon>Pteropodoidea</taxon>
        <taxon>Pteropodidae</taxon>
        <taxon>Rousettinae</taxon>
        <taxon>Rousettus</taxon>
    </lineage>
</organism>
<gene>
    <name evidence="2" type="ORF">HJG63_009803</name>
</gene>
<dbReference type="AlphaFoldDB" id="A0A7J8BF59"/>
<comment type="caution">
    <text evidence="2">The sequence shown here is derived from an EMBL/GenBank/DDBJ whole genome shotgun (WGS) entry which is preliminary data.</text>
</comment>
<name>A0A7J8BF59_ROUAE</name>
<feature type="region of interest" description="Disordered" evidence="1">
    <location>
        <begin position="56"/>
        <end position="122"/>
    </location>
</feature>
<evidence type="ECO:0000256" key="1">
    <source>
        <dbReference type="SAM" id="MobiDB-lite"/>
    </source>
</evidence>
<feature type="compositionally biased region" description="Basic and acidic residues" evidence="1">
    <location>
        <begin position="97"/>
        <end position="111"/>
    </location>
</feature>
<accession>A0A7J8BF59</accession>
<sequence>MTCPAPLSHGHPSPSPPRWNATWVPAQITILLHRKPVFGASTLSLAPRGHGILPVPRLQMEAPSPPLSTPAPVLSRRPQKPTPGQEEDLLEGHPVVHKLDGKTDGKTERPWEVGGKQARGAARVPRRVHCEACAEGPSRWVLPLQSPAG</sequence>
<evidence type="ECO:0000313" key="2">
    <source>
        <dbReference type="EMBL" id="KAF6397141.1"/>
    </source>
</evidence>